<sequence length="160" mass="18408">MKTRLMILTTALLGSVLVGAFIGLPVRDAEARSRQVICESTNNRRQHCRVDTRGGVRLQRQLSNAPCRQNQTWGYDRDGIWVDRGCRAEFRVGDSDRRRGQRLTCSAEGSGRHLCRADVRNEVILIRQLSRAPCRFDSTWGYNRRGVWVDRGCRAEFEIR</sequence>
<dbReference type="Proteomes" id="UP000760480">
    <property type="component" value="Unassembled WGS sequence"/>
</dbReference>
<dbReference type="InterPro" id="IPR021381">
    <property type="entry name" value="DUF3011"/>
</dbReference>
<name>A0ABX1TIC3_9GAMM</name>
<dbReference type="Pfam" id="PF11218">
    <property type="entry name" value="DUF3011"/>
    <property type="match status" value="1"/>
</dbReference>
<protein>
    <submittedName>
        <fullName evidence="1">DUF3011 domain-containing protein</fullName>
    </submittedName>
</protein>
<reference evidence="1 2" key="1">
    <citation type="submission" date="2019-03" db="EMBL/GenBank/DDBJ databases">
        <title>Metabolic reconstructions from genomes of highly enriched 'Candidatus Accumulibacter' and 'Candidatus Competibacter' bioreactor populations.</title>
        <authorList>
            <person name="Annavajhala M.K."/>
            <person name="Welles L."/>
            <person name="Abbas B."/>
            <person name="Sorokin D."/>
            <person name="Park H."/>
            <person name="Van Loosdrecht M."/>
            <person name="Chandran K."/>
        </authorList>
    </citation>
    <scope>NUCLEOTIDE SEQUENCE [LARGE SCALE GENOMIC DNA]</scope>
    <source>
        <strain evidence="1 2">SBR_G</strain>
    </source>
</reference>
<gene>
    <name evidence="1" type="ORF">E4P82_07915</name>
</gene>
<accession>A0ABX1TIC3</accession>
<proteinExistence type="predicted"/>
<keyword evidence="2" id="KW-1185">Reference proteome</keyword>
<comment type="caution">
    <text evidence="1">The sequence shown here is derived from an EMBL/GenBank/DDBJ whole genome shotgun (WGS) entry which is preliminary data.</text>
</comment>
<evidence type="ECO:0000313" key="1">
    <source>
        <dbReference type="EMBL" id="NMQ19133.1"/>
    </source>
</evidence>
<dbReference type="EMBL" id="SPMZ01000021">
    <property type="protein sequence ID" value="NMQ19133.1"/>
    <property type="molecule type" value="Genomic_DNA"/>
</dbReference>
<organism evidence="1 2">
    <name type="scientific">Candidatus Competibacter phosphatis</name>
    <dbReference type="NCBI Taxonomy" id="221280"/>
    <lineage>
        <taxon>Bacteria</taxon>
        <taxon>Pseudomonadati</taxon>
        <taxon>Pseudomonadota</taxon>
        <taxon>Gammaproteobacteria</taxon>
        <taxon>Candidatus Competibacteraceae</taxon>
        <taxon>Candidatus Competibacter</taxon>
    </lineage>
</organism>
<evidence type="ECO:0000313" key="2">
    <source>
        <dbReference type="Proteomes" id="UP000760480"/>
    </source>
</evidence>